<dbReference type="EMBL" id="WELI01000005">
    <property type="protein sequence ID" value="KAB7730145.1"/>
    <property type="molecule type" value="Genomic_DNA"/>
</dbReference>
<comment type="caution">
    <text evidence="1">The sequence shown here is derived from an EMBL/GenBank/DDBJ whole genome shotgun (WGS) entry which is preliminary data.</text>
</comment>
<accession>A0A7J5TYK5</accession>
<name>A0A7J5TYK5_9BACT</name>
<sequence length="65" mass="7561">MEKPLKDMGQRIPPCFQCEHSGVKKKRLVCRAYPNGVPEKYEFGEEEHRTVQPDQVGTFVLKRDV</sequence>
<dbReference type="RefSeq" id="WP_152124750.1">
    <property type="nucleotide sequence ID" value="NZ_WELI01000005.1"/>
</dbReference>
<dbReference type="AlphaFoldDB" id="A0A7J5TYK5"/>
<gene>
    <name evidence="1" type="ORF">F5984_13260</name>
</gene>
<proteinExistence type="predicted"/>
<dbReference type="Proteomes" id="UP000488299">
    <property type="component" value="Unassembled WGS sequence"/>
</dbReference>
<organism evidence="1 2">
    <name type="scientific">Rudanella paleaurantiibacter</name>
    <dbReference type="NCBI Taxonomy" id="2614655"/>
    <lineage>
        <taxon>Bacteria</taxon>
        <taxon>Pseudomonadati</taxon>
        <taxon>Bacteroidota</taxon>
        <taxon>Cytophagia</taxon>
        <taxon>Cytophagales</taxon>
        <taxon>Cytophagaceae</taxon>
        <taxon>Rudanella</taxon>
    </lineage>
</organism>
<protein>
    <submittedName>
        <fullName evidence="1">Uncharacterized protein</fullName>
    </submittedName>
</protein>
<evidence type="ECO:0000313" key="2">
    <source>
        <dbReference type="Proteomes" id="UP000488299"/>
    </source>
</evidence>
<evidence type="ECO:0000313" key="1">
    <source>
        <dbReference type="EMBL" id="KAB7730145.1"/>
    </source>
</evidence>
<keyword evidence="2" id="KW-1185">Reference proteome</keyword>
<reference evidence="1 2" key="1">
    <citation type="submission" date="2019-10" db="EMBL/GenBank/DDBJ databases">
        <title>Rudanella paleaurantiibacter sp. nov., isolated from sludge.</title>
        <authorList>
            <person name="Xu S.Q."/>
        </authorList>
    </citation>
    <scope>NUCLEOTIDE SEQUENCE [LARGE SCALE GENOMIC DNA]</scope>
    <source>
        <strain evidence="1 2">HX-22-17</strain>
    </source>
</reference>